<dbReference type="Gene3D" id="3.20.20.450">
    <property type="entry name" value="EAL domain"/>
    <property type="match status" value="1"/>
</dbReference>
<dbReference type="Pfam" id="PF10388">
    <property type="entry name" value="YkuI_C"/>
    <property type="match status" value="1"/>
</dbReference>
<dbReference type="SMART" id="SM00052">
    <property type="entry name" value="EAL"/>
    <property type="match status" value="1"/>
</dbReference>
<dbReference type="InterPro" id="IPR001633">
    <property type="entry name" value="EAL_dom"/>
</dbReference>
<accession>A0ABR5MMI5</accession>
<gene>
    <name evidence="2" type="ORF">AFL42_02635</name>
</gene>
<dbReference type="RefSeq" id="WP_047184115.1">
    <property type="nucleotide sequence ID" value="NZ_JANKBL010000001.1"/>
</dbReference>
<dbReference type="Proteomes" id="UP000037854">
    <property type="component" value="Unassembled WGS sequence"/>
</dbReference>
<dbReference type="InterPro" id="IPR018842">
    <property type="entry name" value="YkuI_C"/>
</dbReference>
<dbReference type="PROSITE" id="PS50883">
    <property type="entry name" value="EAL"/>
    <property type="match status" value="1"/>
</dbReference>
<dbReference type="InterPro" id="IPR029151">
    <property type="entry name" value="Sensor-like_sf"/>
</dbReference>
<name>A0ABR5MMI5_9BACI</name>
<keyword evidence="3" id="KW-1185">Reference proteome</keyword>
<reference evidence="2 3" key="1">
    <citation type="submission" date="2015-07" db="EMBL/GenBank/DDBJ databases">
        <title>High-quality draft genome sequence of Oceanobacillus caeni HM6, a bacillus isolated from a human feces.</title>
        <authorList>
            <person name="Kumar J."/>
            <person name="Verma M.K."/>
            <person name="Pandey R."/>
            <person name="Bhambi M."/>
            <person name="Chauhan N."/>
        </authorList>
    </citation>
    <scope>NUCLEOTIDE SEQUENCE [LARGE SCALE GENOMIC DNA]</scope>
    <source>
        <strain evidence="2 3">HM6</strain>
    </source>
</reference>
<evidence type="ECO:0000313" key="2">
    <source>
        <dbReference type="EMBL" id="KPH77868.1"/>
    </source>
</evidence>
<dbReference type="SUPFAM" id="SSF141868">
    <property type="entry name" value="EAL domain-like"/>
    <property type="match status" value="1"/>
</dbReference>
<organism evidence="2 3">
    <name type="scientific">Oceanobacillus caeni</name>
    <dbReference type="NCBI Taxonomy" id="405946"/>
    <lineage>
        <taxon>Bacteria</taxon>
        <taxon>Bacillati</taxon>
        <taxon>Bacillota</taxon>
        <taxon>Bacilli</taxon>
        <taxon>Bacillales</taxon>
        <taxon>Bacillaceae</taxon>
        <taxon>Oceanobacillus</taxon>
    </lineage>
</organism>
<comment type="caution">
    <text evidence="2">The sequence shown here is derived from an EMBL/GenBank/DDBJ whole genome shotgun (WGS) entry which is preliminary data.</text>
</comment>
<dbReference type="EMBL" id="LGTK01000005">
    <property type="protein sequence ID" value="KPH77868.1"/>
    <property type="molecule type" value="Genomic_DNA"/>
</dbReference>
<evidence type="ECO:0000313" key="3">
    <source>
        <dbReference type="Proteomes" id="UP000037854"/>
    </source>
</evidence>
<sequence>MDPLDIMMNLDHVIPYYQPIVSADTRKVIGYELKAYYLTEDGEKQRLDWFFKDSSIPHDFRLEVITCIQQKALDYYLETDKTVLLFFSYDAELLYEDDGETILSLLQSYESKGLDLSKIVLELKEKQITEEVYSLNSLFKYIKTLGIQIAFDDVGKTSGNLDKLTYFEPNIIKIDVSFLKEDALPHLYNDVHYSISMLAHKMGSTLLFKGITTYNQFNYAWRNGGRYYQGRYLAKSNPQFVEKDTYKDIMERDFQLFVKYEKKKMKAQLQLTTDIQQLFKQTLQDIDANAPHDEIIITIGNACSPFAFRVYICNDEGIQLSSNAEKSREGDWELNPEGRQKNWSWRPYFFESIVRMNVEKKGILSNLYTDIDRNEQIRTYSYPISKNKYIFMDIPYDYLFEQEGLL</sequence>
<dbReference type="InterPro" id="IPR035919">
    <property type="entry name" value="EAL_sf"/>
</dbReference>
<dbReference type="CDD" id="cd01948">
    <property type="entry name" value="EAL"/>
    <property type="match status" value="1"/>
</dbReference>
<proteinExistence type="predicted"/>
<dbReference type="PANTHER" id="PTHR33121:SF82">
    <property type="entry name" value="SIGNAL TRANSDUCTION PROTEIN CONTAINING A EAL DOMAIN"/>
    <property type="match status" value="1"/>
</dbReference>
<dbReference type="PANTHER" id="PTHR33121">
    <property type="entry name" value="CYCLIC DI-GMP PHOSPHODIESTERASE PDEF"/>
    <property type="match status" value="1"/>
</dbReference>
<dbReference type="InterPro" id="IPR050706">
    <property type="entry name" value="Cyclic-di-GMP_PDE-like"/>
</dbReference>
<evidence type="ECO:0000259" key="1">
    <source>
        <dbReference type="PROSITE" id="PS50883"/>
    </source>
</evidence>
<protein>
    <submittedName>
        <fullName evidence="2">Diguanylate phosphodiesterase</fullName>
    </submittedName>
</protein>
<dbReference type="Pfam" id="PF00563">
    <property type="entry name" value="EAL"/>
    <property type="match status" value="1"/>
</dbReference>
<feature type="domain" description="EAL" evidence="1">
    <location>
        <begin position="1"/>
        <end position="250"/>
    </location>
</feature>
<dbReference type="SUPFAM" id="SSF103190">
    <property type="entry name" value="Sensory domain-like"/>
    <property type="match status" value="1"/>
</dbReference>
<dbReference type="Gene3D" id="3.30.450.20">
    <property type="entry name" value="PAS domain"/>
    <property type="match status" value="1"/>
</dbReference>